<feature type="domain" description="DC1" evidence="3">
    <location>
        <begin position="8"/>
        <end position="57"/>
    </location>
</feature>
<evidence type="ECO:0000256" key="1">
    <source>
        <dbReference type="ARBA" id="ARBA00022737"/>
    </source>
</evidence>
<feature type="compositionally biased region" description="Gly residues" evidence="2">
    <location>
        <begin position="244"/>
        <end position="256"/>
    </location>
</feature>
<dbReference type="InterPro" id="IPR046349">
    <property type="entry name" value="C1-like_sf"/>
</dbReference>
<dbReference type="SUPFAM" id="SSF57889">
    <property type="entry name" value="Cysteine-rich domain"/>
    <property type="match status" value="1"/>
</dbReference>
<dbReference type="AlphaFoldDB" id="A0A022QEL1"/>
<proteinExistence type="predicted"/>
<evidence type="ECO:0000256" key="2">
    <source>
        <dbReference type="SAM" id="MobiDB-lite"/>
    </source>
</evidence>
<sequence>MAKKIIHPFHRQHPLALLPMPAAYSKARFRCEACGKTGKGFSYNCKLCRISLHVFCAQLPLSVTHISHTKHSLDLTFESPYRNNKFSCDICRCLGNSRDWLYRCKSCEFDAHVNCARGVPPTIPSPLEPNDEKPPATCSISSPSAPLLQQQQPNVMNDPPFEVNVQKDELTLKLLQQLISDNVSAVAHALLSGGGDSSGGVNNRGLHQLIQLISDNNSHSSGGSQEDGGEGGQEYSFQALQIDDGGGGSGGDGGDVAGDNSDLQAAVIEGDGDGDGGISGVDPIQSLLEDGDTIDVFTGLLGGFTF</sequence>
<feature type="region of interest" description="Disordered" evidence="2">
    <location>
        <begin position="240"/>
        <end position="260"/>
    </location>
</feature>
<evidence type="ECO:0000259" key="3">
    <source>
        <dbReference type="Pfam" id="PF03107"/>
    </source>
</evidence>
<keyword evidence="5" id="KW-1185">Reference proteome</keyword>
<dbReference type="Proteomes" id="UP000030748">
    <property type="component" value="Unassembled WGS sequence"/>
</dbReference>
<dbReference type="Pfam" id="PF03107">
    <property type="entry name" value="C1_2"/>
    <property type="match status" value="2"/>
</dbReference>
<gene>
    <name evidence="4" type="ORF">MIMGU_mgv1a010663mg</name>
</gene>
<organism evidence="4 5">
    <name type="scientific">Erythranthe guttata</name>
    <name type="common">Yellow monkey flower</name>
    <name type="synonym">Mimulus guttatus</name>
    <dbReference type="NCBI Taxonomy" id="4155"/>
    <lineage>
        <taxon>Eukaryota</taxon>
        <taxon>Viridiplantae</taxon>
        <taxon>Streptophyta</taxon>
        <taxon>Embryophyta</taxon>
        <taxon>Tracheophyta</taxon>
        <taxon>Spermatophyta</taxon>
        <taxon>Magnoliopsida</taxon>
        <taxon>eudicotyledons</taxon>
        <taxon>Gunneridae</taxon>
        <taxon>Pentapetalae</taxon>
        <taxon>asterids</taxon>
        <taxon>lamiids</taxon>
        <taxon>Lamiales</taxon>
        <taxon>Phrymaceae</taxon>
        <taxon>Erythranthe</taxon>
    </lineage>
</organism>
<dbReference type="InterPro" id="IPR004146">
    <property type="entry name" value="DC1"/>
</dbReference>
<feature type="domain" description="DC1" evidence="3">
    <location>
        <begin position="67"/>
        <end position="116"/>
    </location>
</feature>
<dbReference type="PhylomeDB" id="A0A022QEL1"/>
<keyword evidence="1" id="KW-0677">Repeat</keyword>
<dbReference type="EMBL" id="KI631506">
    <property type="protein sequence ID" value="EYU27107.1"/>
    <property type="molecule type" value="Genomic_DNA"/>
</dbReference>
<dbReference type="PANTHER" id="PTHR46288">
    <property type="entry name" value="PHORBOL-ESTER/DAG-TYPE DOMAIN-CONTAINING PROTEIN"/>
    <property type="match status" value="1"/>
</dbReference>
<evidence type="ECO:0000313" key="4">
    <source>
        <dbReference type="EMBL" id="EYU27107.1"/>
    </source>
</evidence>
<dbReference type="STRING" id="4155.A0A022QEL1"/>
<evidence type="ECO:0000313" key="5">
    <source>
        <dbReference type="Proteomes" id="UP000030748"/>
    </source>
</evidence>
<protein>
    <recommendedName>
        <fullName evidence="3">DC1 domain-containing protein</fullName>
    </recommendedName>
</protein>
<dbReference type="PANTHER" id="PTHR46288:SF13">
    <property type="entry name" value="DC1 DOMAIN CONTAINING PROTEIN"/>
    <property type="match status" value="1"/>
</dbReference>
<dbReference type="KEGG" id="egt:105969404"/>
<reference evidence="4 5" key="1">
    <citation type="journal article" date="2013" name="Proc. Natl. Acad. Sci. U.S.A.">
        <title>Fine-scale variation in meiotic recombination in Mimulus inferred from population shotgun sequencing.</title>
        <authorList>
            <person name="Hellsten U."/>
            <person name="Wright K.M."/>
            <person name="Jenkins J."/>
            <person name="Shu S."/>
            <person name="Yuan Y."/>
            <person name="Wessler S.R."/>
            <person name="Schmutz J."/>
            <person name="Willis J.H."/>
            <person name="Rokhsar D.S."/>
        </authorList>
    </citation>
    <scope>NUCLEOTIDE SEQUENCE [LARGE SCALE GENOMIC DNA]</scope>
    <source>
        <strain evidence="5">cv. DUN x IM62</strain>
    </source>
</reference>
<accession>A0A022QEL1</accession>
<dbReference type="OrthoDB" id="1877533at2759"/>
<name>A0A022QEL1_ERYGU</name>
<dbReference type="eggNOG" id="ENOG502S0HB">
    <property type="taxonomic scope" value="Eukaryota"/>
</dbReference>